<dbReference type="VEuPathDB" id="FungiDB:BD410DRAFT_802001"/>
<dbReference type="OrthoDB" id="2340858at2759"/>
<evidence type="ECO:0000313" key="2">
    <source>
        <dbReference type="Proteomes" id="UP000294933"/>
    </source>
</evidence>
<dbReference type="Proteomes" id="UP000294933">
    <property type="component" value="Unassembled WGS sequence"/>
</dbReference>
<sequence>MTTKHFWCLVVENDKKPVTASSEFEEPSNNKVDYLKLKVKERFSTLLKDVDAPQLDVWQCTDSTIAFDDADPQALEEKVQKIFIENKVVKLKIQDTLVGIRHQETVFVVLPEGERATKKRKLEPNGEVPPWLMNWHSTLWGKAPQRPFSRTVVVTVASYHDLKTKLTEVAPEETDEIMSIKRDFLNTLPIDTTATEINELGELDEDEPADKVDADLTLPMRITYIDLSDLDVCPRIPQLVLYRPEFDELTQKIEEYGKGDKDYANYKFVTGTPGMGKTVYLHLQLVRMLLEGIPFLYQYEDGRVFHLGKSVTPIKYDVPKHLEPTSHILVDFDGKAGPTSPSPAIRGLTKGQIILASSPGPTISGNWSSQKPHLTFVLRNWEAEEFWTALSAESLPPRGNPVDIFSSVFLSPIWFEAEQLRKLIFHFGFNPRFCTESINPQRFNQFKSEARGAVKSVTDLAQLLAFMDRDDPPDQKATNRIFDIVPDDSLLFANAHLRPRSDWAMGLMLTALAKKKKKKSSQKAFHDLIAAAPKASGFFGRFWEDRVHEFFREAPGSLKRYTLRELGNSNRIEWALTVEHHTYFPTAELFPTLQNAVAGEKTTYLQPYSESYPTIDAMVYSKEPIARDVCPLVLLQMATNEHSLKVKGFQLLQRHITRSSKINHLRPSVKSPWAVIFVVPDDKAHAFTGKQTIVGNANDVGIWESKTRQFVLAIPREDIYR</sequence>
<evidence type="ECO:0000313" key="1">
    <source>
        <dbReference type="EMBL" id="TDL24118.1"/>
    </source>
</evidence>
<protein>
    <submittedName>
        <fullName evidence="1">Uncharacterized protein</fullName>
    </submittedName>
</protein>
<gene>
    <name evidence="1" type="ORF">BD410DRAFT_802001</name>
</gene>
<keyword evidence="2" id="KW-1185">Reference proteome</keyword>
<accession>A0A4Y7QA65</accession>
<reference evidence="1 2" key="1">
    <citation type="submission" date="2018-06" db="EMBL/GenBank/DDBJ databases">
        <title>A transcriptomic atlas of mushroom development highlights an independent origin of complex multicellularity.</title>
        <authorList>
            <consortium name="DOE Joint Genome Institute"/>
            <person name="Krizsan K."/>
            <person name="Almasi E."/>
            <person name="Merenyi Z."/>
            <person name="Sahu N."/>
            <person name="Viragh M."/>
            <person name="Koszo T."/>
            <person name="Mondo S."/>
            <person name="Kiss B."/>
            <person name="Balint B."/>
            <person name="Kues U."/>
            <person name="Barry K."/>
            <person name="Hegedus J.C."/>
            <person name="Henrissat B."/>
            <person name="Johnson J."/>
            <person name="Lipzen A."/>
            <person name="Ohm R."/>
            <person name="Nagy I."/>
            <person name="Pangilinan J."/>
            <person name="Yan J."/>
            <person name="Xiong Y."/>
            <person name="Grigoriev I.V."/>
            <person name="Hibbett D.S."/>
            <person name="Nagy L.G."/>
        </authorList>
    </citation>
    <scope>NUCLEOTIDE SEQUENCE [LARGE SCALE GENOMIC DNA]</scope>
    <source>
        <strain evidence="1 2">SZMC22713</strain>
    </source>
</reference>
<dbReference type="InterPro" id="IPR052980">
    <property type="entry name" value="Crinkler_effector"/>
</dbReference>
<dbReference type="PANTHER" id="PTHR33129">
    <property type="entry name" value="PROTEIN KINASE DOMAIN-CONTAINING PROTEIN-RELATED"/>
    <property type="match status" value="1"/>
</dbReference>
<proteinExistence type="predicted"/>
<dbReference type="AlphaFoldDB" id="A0A4Y7QA65"/>
<organism evidence="1 2">
    <name type="scientific">Rickenella mellea</name>
    <dbReference type="NCBI Taxonomy" id="50990"/>
    <lineage>
        <taxon>Eukaryota</taxon>
        <taxon>Fungi</taxon>
        <taxon>Dikarya</taxon>
        <taxon>Basidiomycota</taxon>
        <taxon>Agaricomycotina</taxon>
        <taxon>Agaricomycetes</taxon>
        <taxon>Hymenochaetales</taxon>
        <taxon>Rickenellaceae</taxon>
        <taxon>Rickenella</taxon>
    </lineage>
</organism>
<dbReference type="PANTHER" id="PTHR33129:SF1">
    <property type="entry name" value="ATP-BINDING PROTEIN"/>
    <property type="match status" value="1"/>
</dbReference>
<name>A0A4Y7QA65_9AGAM</name>
<dbReference type="EMBL" id="ML170167">
    <property type="protein sequence ID" value="TDL24118.1"/>
    <property type="molecule type" value="Genomic_DNA"/>
</dbReference>